<accession>A0A927FRH7</accession>
<protein>
    <submittedName>
        <fullName evidence="1">Uncharacterized protein</fullName>
    </submittedName>
</protein>
<sequence length="76" mass="8375">MPANATNASSEAQALLSQLIYRAGFDRHELEIVEAEDGGFIRFPAGTDPMTFKVRDLGHMLKSYGLPYEIMTDPAT</sequence>
<proteinExistence type="predicted"/>
<gene>
    <name evidence="1" type="ORF">IC608_01275</name>
</gene>
<reference evidence="1" key="1">
    <citation type="submission" date="2020-09" db="EMBL/GenBank/DDBJ databases">
        <title>Genome seq and assembly of Devosia sp.</title>
        <authorList>
            <person name="Chhetri G."/>
        </authorList>
    </citation>
    <scope>NUCLEOTIDE SEQUENCE</scope>
    <source>
        <strain evidence="1">PTR5</strain>
    </source>
</reference>
<evidence type="ECO:0000313" key="2">
    <source>
        <dbReference type="Proteomes" id="UP000654108"/>
    </source>
</evidence>
<dbReference type="Proteomes" id="UP000654108">
    <property type="component" value="Unassembled WGS sequence"/>
</dbReference>
<dbReference type="AlphaFoldDB" id="A0A927FRH7"/>
<comment type="caution">
    <text evidence="1">The sequence shown here is derived from an EMBL/GenBank/DDBJ whole genome shotgun (WGS) entry which is preliminary data.</text>
</comment>
<dbReference type="EMBL" id="JACYFU010000001">
    <property type="protein sequence ID" value="MBD8064107.1"/>
    <property type="molecule type" value="Genomic_DNA"/>
</dbReference>
<dbReference type="RefSeq" id="WP_191772222.1">
    <property type="nucleotide sequence ID" value="NZ_JACYFU010000001.1"/>
</dbReference>
<evidence type="ECO:0000313" key="1">
    <source>
        <dbReference type="EMBL" id="MBD8064107.1"/>
    </source>
</evidence>
<keyword evidence="2" id="KW-1185">Reference proteome</keyword>
<organism evidence="1 2">
    <name type="scientific">Devosia oryzisoli</name>
    <dbReference type="NCBI Taxonomy" id="2774138"/>
    <lineage>
        <taxon>Bacteria</taxon>
        <taxon>Pseudomonadati</taxon>
        <taxon>Pseudomonadota</taxon>
        <taxon>Alphaproteobacteria</taxon>
        <taxon>Hyphomicrobiales</taxon>
        <taxon>Devosiaceae</taxon>
        <taxon>Devosia</taxon>
    </lineage>
</organism>
<name>A0A927FRH7_9HYPH</name>